<evidence type="ECO:0000259" key="10">
    <source>
        <dbReference type="PROSITE" id="PS50157"/>
    </source>
</evidence>
<proteinExistence type="inferred from homology"/>
<dbReference type="InterPro" id="IPR013087">
    <property type="entry name" value="Znf_C2H2_type"/>
</dbReference>
<evidence type="ECO:0000313" key="12">
    <source>
        <dbReference type="Proteomes" id="UP001642540"/>
    </source>
</evidence>
<reference evidence="11 12" key="1">
    <citation type="submission" date="2024-08" db="EMBL/GenBank/DDBJ databases">
        <authorList>
            <person name="Cucini C."/>
            <person name="Frati F."/>
        </authorList>
    </citation>
    <scope>NUCLEOTIDE SEQUENCE [LARGE SCALE GENOMIC DNA]</scope>
</reference>
<evidence type="ECO:0000256" key="9">
    <source>
        <dbReference type="SAM" id="Coils"/>
    </source>
</evidence>
<feature type="domain" description="C2H2-type" evidence="10">
    <location>
        <begin position="348"/>
        <end position="372"/>
    </location>
</feature>
<evidence type="ECO:0000256" key="5">
    <source>
        <dbReference type="ARBA" id="ARBA00022833"/>
    </source>
</evidence>
<dbReference type="Proteomes" id="UP001642540">
    <property type="component" value="Unassembled WGS sequence"/>
</dbReference>
<dbReference type="SUPFAM" id="SSF57667">
    <property type="entry name" value="beta-beta-alpha zinc fingers"/>
    <property type="match status" value="1"/>
</dbReference>
<feature type="coiled-coil region" evidence="9">
    <location>
        <begin position="9"/>
        <end position="109"/>
    </location>
</feature>
<comment type="subcellular location">
    <subcellularLocation>
        <location evidence="1">Nucleus</location>
    </subcellularLocation>
</comment>
<evidence type="ECO:0000256" key="3">
    <source>
        <dbReference type="ARBA" id="ARBA00022737"/>
    </source>
</evidence>
<keyword evidence="6" id="KW-0539">Nucleus</keyword>
<dbReference type="InterPro" id="IPR050527">
    <property type="entry name" value="Snail/Krueppel_Znf"/>
</dbReference>
<evidence type="ECO:0000256" key="8">
    <source>
        <dbReference type="PROSITE-ProRule" id="PRU00042"/>
    </source>
</evidence>
<keyword evidence="2" id="KW-0479">Metal-binding</keyword>
<keyword evidence="9" id="KW-0175">Coiled coil</keyword>
<comment type="caution">
    <text evidence="11">The sequence shown here is derived from an EMBL/GenBank/DDBJ whole genome shotgun (WGS) entry which is preliminary data.</text>
</comment>
<dbReference type="PANTHER" id="PTHR24388">
    <property type="entry name" value="ZINC FINGER PROTEIN"/>
    <property type="match status" value="1"/>
</dbReference>
<gene>
    <name evidence="11" type="ORF">ODALV1_LOCUS22736</name>
</gene>
<dbReference type="PROSITE" id="PS50157">
    <property type="entry name" value="ZINC_FINGER_C2H2_2"/>
    <property type="match status" value="1"/>
</dbReference>
<dbReference type="Gene3D" id="3.30.160.60">
    <property type="entry name" value="Classic Zinc Finger"/>
    <property type="match status" value="1"/>
</dbReference>
<dbReference type="SMART" id="SM00355">
    <property type="entry name" value="ZnF_C2H2"/>
    <property type="match status" value="2"/>
</dbReference>
<evidence type="ECO:0000256" key="2">
    <source>
        <dbReference type="ARBA" id="ARBA00022723"/>
    </source>
</evidence>
<comment type="similarity">
    <text evidence="7">Belongs to the snail C2H2-type zinc-finger protein family.</text>
</comment>
<keyword evidence="5" id="KW-0862">Zinc</keyword>
<dbReference type="EMBL" id="CAXLJM020000075">
    <property type="protein sequence ID" value="CAL8128977.1"/>
    <property type="molecule type" value="Genomic_DNA"/>
</dbReference>
<accession>A0ABP1RIV9</accession>
<evidence type="ECO:0000256" key="6">
    <source>
        <dbReference type="ARBA" id="ARBA00023242"/>
    </source>
</evidence>
<evidence type="ECO:0000256" key="1">
    <source>
        <dbReference type="ARBA" id="ARBA00004123"/>
    </source>
</evidence>
<evidence type="ECO:0000256" key="7">
    <source>
        <dbReference type="ARBA" id="ARBA00037948"/>
    </source>
</evidence>
<evidence type="ECO:0000313" key="11">
    <source>
        <dbReference type="EMBL" id="CAL8128977.1"/>
    </source>
</evidence>
<dbReference type="InterPro" id="IPR036236">
    <property type="entry name" value="Znf_C2H2_sf"/>
</dbReference>
<evidence type="ECO:0000256" key="4">
    <source>
        <dbReference type="ARBA" id="ARBA00022771"/>
    </source>
</evidence>
<organism evidence="11 12">
    <name type="scientific">Orchesella dallaii</name>
    <dbReference type="NCBI Taxonomy" id="48710"/>
    <lineage>
        <taxon>Eukaryota</taxon>
        <taxon>Metazoa</taxon>
        <taxon>Ecdysozoa</taxon>
        <taxon>Arthropoda</taxon>
        <taxon>Hexapoda</taxon>
        <taxon>Collembola</taxon>
        <taxon>Entomobryomorpha</taxon>
        <taxon>Entomobryoidea</taxon>
        <taxon>Orchesellidae</taxon>
        <taxon>Orchesellinae</taxon>
        <taxon>Orchesella</taxon>
    </lineage>
</organism>
<keyword evidence="3" id="KW-0677">Repeat</keyword>
<keyword evidence="12" id="KW-1185">Reference proteome</keyword>
<protein>
    <recommendedName>
        <fullName evidence="10">C2H2-type domain-containing protein</fullName>
    </recommendedName>
</protein>
<name>A0ABP1RIV9_9HEXA</name>
<keyword evidence="4 8" id="KW-0863">Zinc-finger</keyword>
<dbReference type="PANTHER" id="PTHR24388:SF54">
    <property type="entry name" value="PROTEIN ESCARGOT"/>
    <property type="match status" value="1"/>
</dbReference>
<sequence length="372" mass="42313">MTDSSSFMLRMLQELVKKLEETVMILKLENHNLQFERGTLQGRVKDADYKDSEKEQLQNAIVKAETEKQSFGKKTAELDAKLKAAETGKRAVEEELAEWKKEKERLEKLCMCEEVVGEESEDDGSASDSTEFEGVHQVFENLKVGQRLGIEIIDLTQADDDDGKDSDTTRGDEDVVVCKAEIKEEPDCDEEYSENIGDNFDIPGTNGGDDDEIGNNCDAIINDQPAPMVSITSVALNRFSFQMDTNENDVSNINEETSPVTISKFVSSNKKTTKSKAITHERDYSKEPRIFCRCGKQFHGITELNRHLNNYNNRRFCCKLCEKRFRWGYLLRDHLLRKHNATMVGGSFSCTTCGGQFATRGLLFKHQQRRKQ</sequence>